<sequence length="521" mass="58078">MGCEFGLLEGRRAKDASAADMVVAVVEVVVRCDGVYKERCDILVGKIPPIEGRHRIYSTTGLIHVRNASPYDAGRKDRHTVIFKCFPLSYDTFLYSKPYCIKLKVKNTRKMEGKLGCFGRFFLTAKPYIAMICLQFGYAGMNIITKVSLNRGMSHYVLVVYRHAFATVAIAPFAIFLERGMRPKITFSIFMQMFVLGLLGPVIDQNFYYAGLKFTSPTFSCAMSNMLPAMTFVMAVLCRMEKIEMKKVRCQAKVIGTIVTVAGAMLMTLYKGNVVELFWTKYVHPHYAETTSATSDSSDKDWVKGSILLIIATFAWASFFILQNVTMRIYKAPFSLTCLVCFIGTLQSIAVTFVMEHKPNVWSIGWDMNLLAAAYAGIVTSSIAYYVQGLVMEKRGPVFVTAFSPLMMIIVAIMGSFILAEKIYMGGVMGAILIVMGLYSVLWGKYKEHQEKELSEEILDPVKTNSTNNNNSNNNMMVIDGVEANDIEMQKNETYKSAIPAIAISAPMPTPPMIAVEAPKV</sequence>
<evidence type="ECO:0000313" key="1">
    <source>
        <dbReference type="EMBL" id="KAI3788375.1"/>
    </source>
</evidence>
<dbReference type="EMBL" id="CM042009">
    <property type="protein sequence ID" value="KAI3788375.1"/>
    <property type="molecule type" value="Genomic_DNA"/>
</dbReference>
<keyword evidence="2" id="KW-1185">Reference proteome</keyword>
<proteinExistence type="predicted"/>
<gene>
    <name evidence="1" type="ORF">L2E82_01138</name>
</gene>
<protein>
    <submittedName>
        <fullName evidence="1">Uncharacterized protein</fullName>
    </submittedName>
</protein>
<organism evidence="1 2">
    <name type="scientific">Cichorium intybus</name>
    <name type="common">Chicory</name>
    <dbReference type="NCBI Taxonomy" id="13427"/>
    <lineage>
        <taxon>Eukaryota</taxon>
        <taxon>Viridiplantae</taxon>
        <taxon>Streptophyta</taxon>
        <taxon>Embryophyta</taxon>
        <taxon>Tracheophyta</taxon>
        <taxon>Spermatophyta</taxon>
        <taxon>Magnoliopsida</taxon>
        <taxon>eudicotyledons</taxon>
        <taxon>Gunneridae</taxon>
        <taxon>Pentapetalae</taxon>
        <taxon>asterids</taxon>
        <taxon>campanulids</taxon>
        <taxon>Asterales</taxon>
        <taxon>Asteraceae</taxon>
        <taxon>Cichorioideae</taxon>
        <taxon>Cichorieae</taxon>
        <taxon>Cichoriinae</taxon>
        <taxon>Cichorium</taxon>
    </lineage>
</organism>
<comment type="caution">
    <text evidence="1">The sequence shown here is derived from an EMBL/GenBank/DDBJ whole genome shotgun (WGS) entry which is preliminary data.</text>
</comment>
<accession>A0ACB9GZH8</accession>
<name>A0ACB9GZH8_CICIN</name>
<reference evidence="1 2" key="2">
    <citation type="journal article" date="2022" name="Mol. Ecol. Resour.">
        <title>The genomes of chicory, endive, great burdock and yacon provide insights into Asteraceae paleo-polyploidization history and plant inulin production.</title>
        <authorList>
            <person name="Fan W."/>
            <person name="Wang S."/>
            <person name="Wang H."/>
            <person name="Wang A."/>
            <person name="Jiang F."/>
            <person name="Liu H."/>
            <person name="Zhao H."/>
            <person name="Xu D."/>
            <person name="Zhang Y."/>
        </authorList>
    </citation>
    <scope>NUCLEOTIDE SEQUENCE [LARGE SCALE GENOMIC DNA]</scope>
    <source>
        <strain evidence="2">cv. Punajuju</strain>
        <tissue evidence="1">Leaves</tissue>
    </source>
</reference>
<reference evidence="2" key="1">
    <citation type="journal article" date="2022" name="Mol. Ecol. Resour.">
        <title>The genomes of chicory, endive, great burdock and yacon provide insights into Asteraceae palaeo-polyploidization history and plant inulin production.</title>
        <authorList>
            <person name="Fan W."/>
            <person name="Wang S."/>
            <person name="Wang H."/>
            <person name="Wang A."/>
            <person name="Jiang F."/>
            <person name="Liu H."/>
            <person name="Zhao H."/>
            <person name="Xu D."/>
            <person name="Zhang Y."/>
        </authorList>
    </citation>
    <scope>NUCLEOTIDE SEQUENCE [LARGE SCALE GENOMIC DNA]</scope>
    <source>
        <strain evidence="2">cv. Punajuju</strain>
    </source>
</reference>
<evidence type="ECO:0000313" key="2">
    <source>
        <dbReference type="Proteomes" id="UP001055811"/>
    </source>
</evidence>
<dbReference type="Proteomes" id="UP001055811">
    <property type="component" value="Linkage Group LG01"/>
</dbReference>